<proteinExistence type="predicted"/>
<sequence>MRLLQEKVRASGGGQGHRFEVGTLARFCLRAPDGAVIPVRGRKTRALLLFLTASGARVSRESVAALLWSDRGGDQARASLRQCLHELRQLDWGGHGCPIGADGEFIVVEPGRLALDLLLIREKAESGDLEGLTAALGADRFAGRLVDDLDGLDNEFDQWLRQLRSREPGETIDLLLSAYERRGWAADVGAARELLAAIEALDPCREDVARLQLRLEQQAGEREAFDRRWARLVLALQTELGASPSAATGRAHADLQANWPAGAGTRVPELAKEVAASRRRRPWLVPGLALLAGAAAVGAISWAPSAPSAETAISAPPVVAVLRFEGGATDQPFLGTGLWSDVRTALSRNTGLRLLGQVTTDAGAKAGFSAGEWKSRAGADYVLAGTVAREGGTVRLTVDLTRTSDGLLLWRESFAAPLDRQSVISAGIEGQLRSRLAPDGGRRAIDITTTSAVLALYSEARGLLGSGKDEDQLRARRLLQKAVASDPNYAPGWAALAEADYRVNSGVIDDTALREEARRASQRALTLAPELADAHVAAALTEGLGTAAALQRLRTAVRLDPSHVQAWKWLGDALARQNDRTAALTAYEAAVRLDPLYWPAMTGMAEIAADTRKPAIVDGLIGTAARAGAGADVMAALRGYRALAGGDLSGAVVQLSRGGLDNAGRTQPAALLAWVQALGRLDLVERLHKVVECPPWYPALLRGKIGPPASVDGKAISPAEFWMSFYFSHAASRALFNAGETRRLVDIYRAGFGDADRFIEETRRTQQLTGLAPTLAMALTAEGSDGEARYILRAAEREIGDPRGELSGEDLADLASIKAAQGERGQALKILGRAVHSGWLPGARTKPTDLAEEPAFKDLRSVPAFESIRRQVRTTIMRERAKLQAIAPA</sequence>
<reference evidence="3" key="1">
    <citation type="journal article" date="2019" name="Int. J. Syst. Evol. Microbiol.">
        <title>The Global Catalogue of Microorganisms (GCM) 10K type strain sequencing project: providing services to taxonomists for standard genome sequencing and annotation.</title>
        <authorList>
            <consortium name="The Broad Institute Genomics Platform"/>
            <consortium name="The Broad Institute Genome Sequencing Center for Infectious Disease"/>
            <person name="Wu L."/>
            <person name="Ma J."/>
        </authorList>
    </citation>
    <scope>NUCLEOTIDE SEQUENCE [LARGE SCALE GENOMIC DNA]</scope>
    <source>
        <strain evidence="3">JCM 16603</strain>
    </source>
</reference>
<evidence type="ECO:0000313" key="2">
    <source>
        <dbReference type="EMBL" id="GAA3996708.1"/>
    </source>
</evidence>
<dbReference type="EMBL" id="BAAAZD010000001">
    <property type="protein sequence ID" value="GAA3996708.1"/>
    <property type="molecule type" value="Genomic_DNA"/>
</dbReference>
<dbReference type="PROSITE" id="PS50005">
    <property type="entry name" value="TPR"/>
    <property type="match status" value="1"/>
</dbReference>
<evidence type="ECO:0008006" key="4">
    <source>
        <dbReference type="Google" id="ProtNLM"/>
    </source>
</evidence>
<keyword evidence="1" id="KW-0802">TPR repeat</keyword>
<dbReference type="Proteomes" id="UP001501310">
    <property type="component" value="Unassembled WGS sequence"/>
</dbReference>
<dbReference type="Gene3D" id="1.25.40.10">
    <property type="entry name" value="Tetratricopeptide repeat domain"/>
    <property type="match status" value="3"/>
</dbReference>
<accession>A0ABP7RFC2</accession>
<evidence type="ECO:0000256" key="1">
    <source>
        <dbReference type="PROSITE-ProRule" id="PRU00339"/>
    </source>
</evidence>
<dbReference type="Pfam" id="PF13432">
    <property type="entry name" value="TPR_16"/>
    <property type="match status" value="1"/>
</dbReference>
<evidence type="ECO:0000313" key="3">
    <source>
        <dbReference type="Proteomes" id="UP001501310"/>
    </source>
</evidence>
<dbReference type="InterPro" id="IPR011990">
    <property type="entry name" value="TPR-like_helical_dom_sf"/>
</dbReference>
<gene>
    <name evidence="2" type="ORF">GCM10022211_02280</name>
</gene>
<organism evidence="2 3">
    <name type="scientific">Sphingomonas humi</name>
    <dbReference type="NCBI Taxonomy" id="335630"/>
    <lineage>
        <taxon>Bacteria</taxon>
        <taxon>Pseudomonadati</taxon>
        <taxon>Pseudomonadota</taxon>
        <taxon>Alphaproteobacteria</taxon>
        <taxon>Sphingomonadales</taxon>
        <taxon>Sphingomonadaceae</taxon>
        <taxon>Sphingomonas</taxon>
    </lineage>
</organism>
<comment type="caution">
    <text evidence="2">The sequence shown here is derived from an EMBL/GenBank/DDBJ whole genome shotgun (WGS) entry which is preliminary data.</text>
</comment>
<dbReference type="Gene3D" id="1.10.10.10">
    <property type="entry name" value="Winged helix-like DNA-binding domain superfamily/Winged helix DNA-binding domain"/>
    <property type="match status" value="1"/>
</dbReference>
<feature type="repeat" description="TPR" evidence="1">
    <location>
        <begin position="564"/>
        <end position="597"/>
    </location>
</feature>
<keyword evidence="3" id="KW-1185">Reference proteome</keyword>
<dbReference type="InterPro" id="IPR019734">
    <property type="entry name" value="TPR_rpt"/>
</dbReference>
<protein>
    <recommendedName>
        <fullName evidence="4">Bacterial transcriptional activator domain-containing protein</fullName>
    </recommendedName>
</protein>
<dbReference type="SUPFAM" id="SSF48452">
    <property type="entry name" value="TPR-like"/>
    <property type="match status" value="1"/>
</dbReference>
<name>A0ABP7RFC2_9SPHN</name>
<dbReference type="PANTHER" id="PTHR35807">
    <property type="entry name" value="TRANSCRIPTIONAL REGULATOR REDD-RELATED"/>
    <property type="match status" value="1"/>
</dbReference>
<dbReference type="InterPro" id="IPR051677">
    <property type="entry name" value="AfsR-DnrI-RedD_regulator"/>
</dbReference>
<dbReference type="InterPro" id="IPR036388">
    <property type="entry name" value="WH-like_DNA-bd_sf"/>
</dbReference>